<evidence type="ECO:0000256" key="1">
    <source>
        <dbReference type="ARBA" id="ARBA00000829"/>
    </source>
</evidence>
<dbReference type="InterPro" id="IPR050887">
    <property type="entry name" value="Beta-mannosidase_GH2"/>
</dbReference>
<evidence type="ECO:0000256" key="17">
    <source>
        <dbReference type="ARBA" id="ARBA00041069"/>
    </source>
</evidence>
<dbReference type="Pfam" id="PF17753">
    <property type="entry name" value="Ig_mannosidase"/>
    <property type="match status" value="1"/>
</dbReference>
<dbReference type="InterPro" id="IPR041625">
    <property type="entry name" value="Beta-mannosidase_Ig"/>
</dbReference>
<dbReference type="OrthoDB" id="9801077at2"/>
<evidence type="ECO:0000256" key="5">
    <source>
        <dbReference type="ARBA" id="ARBA00011245"/>
    </source>
</evidence>
<comment type="subunit">
    <text evidence="6">Homodimer.</text>
</comment>
<evidence type="ECO:0000256" key="18">
    <source>
        <dbReference type="ARBA" id="ARBA00041614"/>
    </source>
</evidence>
<dbReference type="GO" id="GO:0006516">
    <property type="term" value="P:glycoprotein catabolic process"/>
    <property type="evidence" value="ECO:0007669"/>
    <property type="project" value="TreeGrafter"/>
</dbReference>
<dbReference type="STRING" id="531814.SAMN04487944_10565"/>
<evidence type="ECO:0000256" key="11">
    <source>
        <dbReference type="ARBA" id="ARBA00022801"/>
    </source>
</evidence>
<dbReference type="EMBL" id="FOGL01000005">
    <property type="protein sequence ID" value="SER49235.1"/>
    <property type="molecule type" value="Genomic_DNA"/>
</dbReference>
<dbReference type="Pfam" id="PF02836">
    <property type="entry name" value="Glyco_hydro_2_C"/>
    <property type="match status" value="1"/>
</dbReference>
<feature type="domain" description="Beta-mannosidase Ig-fold" evidence="21">
    <location>
        <begin position="736"/>
        <end position="815"/>
    </location>
</feature>
<dbReference type="Gene3D" id="2.60.120.260">
    <property type="entry name" value="Galactose-binding domain-like"/>
    <property type="match status" value="1"/>
</dbReference>
<comment type="function">
    <text evidence="2">Exoglycosidase that cleaves the single beta-linked mannose residue from the non-reducing end of all N-linked glycoprotein oligosaccharides.</text>
</comment>
<dbReference type="InterPro" id="IPR017853">
    <property type="entry name" value="GH"/>
</dbReference>
<evidence type="ECO:0000256" key="12">
    <source>
        <dbReference type="ARBA" id="ARBA00023157"/>
    </source>
</evidence>
<dbReference type="InterPro" id="IPR041447">
    <property type="entry name" value="Mannosidase_ig"/>
</dbReference>
<evidence type="ECO:0000256" key="8">
    <source>
        <dbReference type="ARBA" id="ARBA00015707"/>
    </source>
</evidence>
<evidence type="ECO:0000256" key="13">
    <source>
        <dbReference type="ARBA" id="ARBA00023180"/>
    </source>
</evidence>
<dbReference type="Gene3D" id="3.20.20.80">
    <property type="entry name" value="Glycosidases"/>
    <property type="match status" value="1"/>
</dbReference>
<evidence type="ECO:0000256" key="14">
    <source>
        <dbReference type="ARBA" id="ARBA00023295"/>
    </source>
</evidence>
<comment type="pathway">
    <text evidence="4">Glycan metabolism; N-glycan degradation.</text>
</comment>
<feature type="domain" description="Glycoside hydrolase family 2 immunoglobulin-like beta-sandwich" evidence="19">
    <location>
        <begin position="188"/>
        <end position="290"/>
    </location>
</feature>
<dbReference type="FunFam" id="3.20.20.80:FF:000050">
    <property type="entry name" value="Beta-mannosidase B"/>
    <property type="match status" value="1"/>
</dbReference>
<dbReference type="Pfam" id="PF00703">
    <property type="entry name" value="Glyco_hydro_2"/>
    <property type="match status" value="1"/>
</dbReference>
<sequence>MKKLNFNQGWKMKELSGNAWYPVTLPASVMNTLLDAEVIDDPFYRDNEEKALEVAQKDYIFQKEFEIKKGELEYDHFEFIFHGVDTIADIFLNGHKISNTDNMHRIFEISVKDYLKEGTNILKVILYSPIRYIESMHEKDPLAGVDHAIQGYQHLRKSHSMFGWDWGPKIPDLGIWRDVELVMWNDNRIDDVYIAQNHEENHVQLDVKVTLHNQKNTNLRLSAKVISPGGIEEEQVINQLNQLEHLSFLIQDPQLWWPAGYGEQPLYKVEISLLNGEKQLDRKNYTVGLRTIEVKHEKDKWGKSFEFVVNGYPIFMKGANYIPEDSLLPRTTKARTEQLIKDCKAANFNMIRVWGGGHYPEDYFYDLCDQHGLIVWQDFMFACSVYRLTEHFTQNVQNEAIDQIKRIRHHASLGIWCGNNEVEEAMEHWGWPKKAEWRRDYIKLFEIMLPEVVMEYDPQTFYWSSSPSSGGGFDEPKNPDIGDVHYWEVWHGQKPFNEYRNYYFRFCSEFGFQSFPSLKTIESFTEPGDRNIFSRIMEKHQKNDDANGKILYYLSENFLYPKDFDTLLYTSQLLQAEAIKYGVEHWRRNLGRCMGSLYWQLNDCWPVASWSSIDYFGRWKALHYFARKFYDPVLVSLEEGEKNTNIYVTNDHLTEVKCRVEWKLRNNKSVILEHGDVETVIPSLTAVNCQELDFSSVLTAERKRNCYLEAILYINEEWYSSTTVIFTKAKHFEFLNPHLTSHVSENNEQIMIEILANAYTKYVEIQLDPDVILSDNYFDLSANEPKIVTIDKSVLPETITLKDIEESLKLRSVYHITHESQLETADISNG</sequence>
<dbReference type="GO" id="GO:0004567">
    <property type="term" value="F:beta-mannosidase activity"/>
    <property type="evidence" value="ECO:0007669"/>
    <property type="project" value="UniProtKB-EC"/>
</dbReference>
<evidence type="ECO:0000256" key="9">
    <source>
        <dbReference type="ARBA" id="ARBA00022525"/>
    </source>
</evidence>
<dbReference type="InterPro" id="IPR008979">
    <property type="entry name" value="Galactose-bd-like_sf"/>
</dbReference>
<comment type="subcellular location">
    <subcellularLocation>
        <location evidence="3">Secreted</location>
    </subcellularLocation>
</comment>
<keyword evidence="13" id="KW-0325">Glycoprotein</keyword>
<accession>A0A1H9PN32</accession>
<evidence type="ECO:0000256" key="15">
    <source>
        <dbReference type="ARBA" id="ARBA00032581"/>
    </source>
</evidence>
<keyword evidence="14" id="KW-0326">Glycosidase</keyword>
<dbReference type="PANTHER" id="PTHR43730:SF1">
    <property type="entry name" value="BETA-MANNOSIDASE"/>
    <property type="match status" value="1"/>
</dbReference>
<evidence type="ECO:0000256" key="6">
    <source>
        <dbReference type="ARBA" id="ARBA00011738"/>
    </source>
</evidence>
<evidence type="ECO:0000256" key="2">
    <source>
        <dbReference type="ARBA" id="ARBA00003150"/>
    </source>
</evidence>
<proteinExistence type="inferred from homology"/>
<dbReference type="SUPFAM" id="SSF49785">
    <property type="entry name" value="Galactose-binding domain-like"/>
    <property type="match status" value="1"/>
</dbReference>
<dbReference type="GO" id="GO:0005975">
    <property type="term" value="P:carbohydrate metabolic process"/>
    <property type="evidence" value="ECO:0007669"/>
    <property type="project" value="InterPro"/>
</dbReference>
<evidence type="ECO:0000256" key="7">
    <source>
        <dbReference type="ARBA" id="ARBA00012754"/>
    </source>
</evidence>
<dbReference type="Pfam" id="PF22666">
    <property type="entry name" value="Glyco_hydro_2_N2"/>
    <property type="match status" value="1"/>
</dbReference>
<dbReference type="InterPro" id="IPR013783">
    <property type="entry name" value="Ig-like_fold"/>
</dbReference>
<evidence type="ECO:0000259" key="21">
    <source>
        <dbReference type="Pfam" id="PF17753"/>
    </source>
</evidence>
<dbReference type="InterPro" id="IPR006102">
    <property type="entry name" value="Ig-like_GH2"/>
</dbReference>
<dbReference type="EC" id="3.2.1.25" evidence="7"/>
<feature type="domain" description="Glycoside hydrolase family 2 catalytic" evidence="20">
    <location>
        <begin position="306"/>
        <end position="422"/>
    </location>
</feature>
<evidence type="ECO:0000256" key="16">
    <source>
        <dbReference type="ARBA" id="ARBA00038429"/>
    </source>
</evidence>
<keyword evidence="12" id="KW-1015">Disulfide bond</keyword>
<dbReference type="InterPro" id="IPR006103">
    <property type="entry name" value="Glyco_hydro_2_cat"/>
</dbReference>
<keyword evidence="11" id="KW-0378">Hydrolase</keyword>
<dbReference type="InterPro" id="IPR036156">
    <property type="entry name" value="Beta-gal/glucu_dom_sf"/>
</dbReference>
<comment type="catalytic activity">
    <reaction evidence="1">
        <text>Hydrolysis of terminal, non-reducing beta-D-mannose residues in beta-D-mannosides.</text>
        <dbReference type="EC" id="3.2.1.25"/>
    </reaction>
</comment>
<protein>
    <recommendedName>
        <fullName evidence="8">Beta-mannosidase</fullName>
        <ecNumber evidence="7">3.2.1.25</ecNumber>
    </recommendedName>
    <alternativeName>
        <fullName evidence="17">Beta-mannosidase B</fullName>
    </alternativeName>
    <alternativeName>
        <fullName evidence="15">Lysosomal beta A mannosidase</fullName>
    </alternativeName>
    <alternativeName>
        <fullName evidence="18">Mannanase B</fullName>
    </alternativeName>
</protein>
<evidence type="ECO:0000256" key="10">
    <source>
        <dbReference type="ARBA" id="ARBA00022729"/>
    </source>
</evidence>
<dbReference type="AlphaFoldDB" id="A0A1H9PN32"/>
<dbReference type="InterPro" id="IPR054593">
    <property type="entry name" value="Beta-mannosidase-like_N2"/>
</dbReference>
<evidence type="ECO:0000256" key="4">
    <source>
        <dbReference type="ARBA" id="ARBA00004740"/>
    </source>
</evidence>
<dbReference type="Gene3D" id="2.60.40.10">
    <property type="entry name" value="Immunoglobulins"/>
    <property type="match status" value="3"/>
</dbReference>
<evidence type="ECO:0000313" key="24">
    <source>
        <dbReference type="EMBL" id="SER49235.1"/>
    </source>
</evidence>
<gene>
    <name evidence="24" type="ORF">SAMN04487944_10565</name>
</gene>
<evidence type="ECO:0000259" key="20">
    <source>
        <dbReference type="Pfam" id="PF02836"/>
    </source>
</evidence>
<feature type="domain" description="Mannosidase Ig/CBM-like" evidence="22">
    <location>
        <begin position="643"/>
        <end position="731"/>
    </location>
</feature>
<name>A0A1H9PN32_9BACI</name>
<evidence type="ECO:0000259" key="23">
    <source>
        <dbReference type="Pfam" id="PF22666"/>
    </source>
</evidence>
<dbReference type="SUPFAM" id="SSF51445">
    <property type="entry name" value="(Trans)glycosidases"/>
    <property type="match status" value="1"/>
</dbReference>
<dbReference type="SUPFAM" id="SSF49303">
    <property type="entry name" value="beta-Galactosidase/glucuronidase domain"/>
    <property type="match status" value="3"/>
</dbReference>
<dbReference type="Pfam" id="PF17786">
    <property type="entry name" value="Mannosidase_ig"/>
    <property type="match status" value="1"/>
</dbReference>
<comment type="similarity">
    <text evidence="16">Belongs to the glycosyl hydrolase 2 family. Beta-mannosidase B subfamily.</text>
</comment>
<reference evidence="24 25" key="1">
    <citation type="submission" date="2016-10" db="EMBL/GenBank/DDBJ databases">
        <authorList>
            <person name="de Groot N.N."/>
        </authorList>
    </citation>
    <scope>NUCLEOTIDE SEQUENCE [LARGE SCALE GENOMIC DNA]</scope>
    <source>
        <strain evidence="24 25">CGMCC 1.7727</strain>
    </source>
</reference>
<dbReference type="RefSeq" id="WP_089740136.1">
    <property type="nucleotide sequence ID" value="NZ_FOGL01000005.1"/>
</dbReference>
<keyword evidence="9" id="KW-0964">Secreted</keyword>
<feature type="domain" description="Beta-mannosidase-like galactose-binding" evidence="23">
    <location>
        <begin position="10"/>
        <end position="177"/>
    </location>
</feature>
<dbReference type="PANTHER" id="PTHR43730">
    <property type="entry name" value="BETA-MANNOSIDASE"/>
    <property type="match status" value="1"/>
</dbReference>
<evidence type="ECO:0000259" key="19">
    <source>
        <dbReference type="Pfam" id="PF00703"/>
    </source>
</evidence>
<dbReference type="GO" id="GO:0005576">
    <property type="term" value="C:extracellular region"/>
    <property type="evidence" value="ECO:0007669"/>
    <property type="project" value="UniProtKB-SubCell"/>
</dbReference>
<keyword evidence="25" id="KW-1185">Reference proteome</keyword>
<comment type="subunit">
    <text evidence="5">Monomer.</text>
</comment>
<evidence type="ECO:0000259" key="22">
    <source>
        <dbReference type="Pfam" id="PF17786"/>
    </source>
</evidence>
<dbReference type="Proteomes" id="UP000199687">
    <property type="component" value="Unassembled WGS sequence"/>
</dbReference>
<organism evidence="24 25">
    <name type="scientific">Gracilibacillus ureilyticus</name>
    <dbReference type="NCBI Taxonomy" id="531814"/>
    <lineage>
        <taxon>Bacteria</taxon>
        <taxon>Bacillati</taxon>
        <taxon>Bacillota</taxon>
        <taxon>Bacilli</taxon>
        <taxon>Bacillales</taxon>
        <taxon>Bacillaceae</taxon>
        <taxon>Gracilibacillus</taxon>
    </lineage>
</organism>
<evidence type="ECO:0000313" key="25">
    <source>
        <dbReference type="Proteomes" id="UP000199687"/>
    </source>
</evidence>
<keyword evidence="10" id="KW-0732">Signal</keyword>
<evidence type="ECO:0000256" key="3">
    <source>
        <dbReference type="ARBA" id="ARBA00004613"/>
    </source>
</evidence>